<dbReference type="PATRIC" id="fig|349215.9.peg.364"/>
<dbReference type="STRING" id="349215.A11S_369"/>
<dbReference type="EMBL" id="CP003538">
    <property type="protein sequence ID" value="AGH97204.1"/>
    <property type="molecule type" value="Genomic_DNA"/>
</dbReference>
<accession>M4VVG9</accession>
<feature type="region of interest" description="Disordered" evidence="1">
    <location>
        <begin position="376"/>
        <end position="404"/>
    </location>
</feature>
<dbReference type="RefSeq" id="WP_015466761.1">
    <property type="nucleotide sequence ID" value="NC_020812.1"/>
</dbReference>
<dbReference type="Pfam" id="PF23127">
    <property type="entry name" value="DotM_C"/>
    <property type="match status" value="1"/>
</dbReference>
<evidence type="ECO:0000259" key="3">
    <source>
        <dbReference type="Pfam" id="PF23127"/>
    </source>
</evidence>
<proteinExistence type="predicted"/>
<evidence type="ECO:0000313" key="5">
    <source>
        <dbReference type="Proteomes" id="UP000011932"/>
    </source>
</evidence>
<dbReference type="InterPro" id="IPR056464">
    <property type="entry name" value="DotM_C"/>
</dbReference>
<feature type="transmembrane region" description="Helical" evidence="2">
    <location>
        <begin position="103"/>
        <end position="122"/>
    </location>
</feature>
<keyword evidence="2" id="KW-0812">Transmembrane</keyword>
<evidence type="ECO:0000256" key="2">
    <source>
        <dbReference type="SAM" id="Phobius"/>
    </source>
</evidence>
<reference evidence="4 5" key="1">
    <citation type="journal article" date="2013" name="ISME J.">
        <title>By their genes ye shall know them: genomic signatures of predatory bacteria.</title>
        <authorList>
            <person name="Pasternak Z."/>
            <person name="Pietrokovski S."/>
            <person name="Rotem O."/>
            <person name="Gophna U."/>
            <person name="Lurie-Weinberger M.N."/>
            <person name="Jurkevitch E."/>
        </authorList>
    </citation>
    <scope>NUCLEOTIDE SEQUENCE [LARGE SCALE GENOMIC DNA]</scope>
    <source>
        <strain evidence="4">EPB</strain>
    </source>
</reference>
<dbReference type="OrthoDB" id="5616932at2"/>
<dbReference type="HOGENOM" id="CLU_733164_0_0_5"/>
<dbReference type="KEGG" id="man:A11S_369"/>
<feature type="compositionally biased region" description="Basic residues" evidence="1">
    <location>
        <begin position="391"/>
        <end position="404"/>
    </location>
</feature>
<sequence>MSDKASNTTSENAVGYSILAVVFFCLFILFWYFNEYTVKDAFRWIRWAEMSVVSLVVPDDYSVNFQGQDFNFKEAKDAIATIPKRELNALNVSYIGTMSMAPFKYIFIAILAAIALWCQMYGPGTNNRRKLDLNGLIRAQAKNFPAVAPFVNFNPSTQPPRPPGSPVPSELPAFAEALGPEEWLAYNNVPMPDGKIDEGAAYMAFARQLGPRWQGWMKLPDYKQVLLAAFCLKASRKRSDGDAMMGRIAACWSFEKGLQLSKDRKLVSDARKVLKNKDLAGLVLSRANQHAFHTTAMLRAMATAREEGGVLAPAQFVWLRAHDRTLWYPLNNLGRQAFHMEGLGAMAHYKAEKMTQRPIPRPKVEGAVQVIRDYMASDRARPVPQLDYKGGKRGLKKPKGSGKK</sequence>
<gene>
    <name evidence="4" type="ORF">A11S_369</name>
</gene>
<feature type="domain" description="DotM C-terminal cytoplasmic" evidence="3">
    <location>
        <begin position="200"/>
        <end position="372"/>
    </location>
</feature>
<keyword evidence="2" id="KW-0472">Membrane</keyword>
<evidence type="ECO:0000256" key="1">
    <source>
        <dbReference type="SAM" id="MobiDB-lite"/>
    </source>
</evidence>
<protein>
    <submittedName>
        <fullName evidence="4">Putative IcmP-like type IV secretion system protein</fullName>
    </submittedName>
</protein>
<dbReference type="AlphaFoldDB" id="M4VVG9"/>
<feature type="transmembrane region" description="Helical" evidence="2">
    <location>
        <begin position="13"/>
        <end position="33"/>
    </location>
</feature>
<keyword evidence="2" id="KW-1133">Transmembrane helix</keyword>
<organism evidence="4 5">
    <name type="scientific">Micavibrio aeruginosavorus EPB</name>
    <dbReference type="NCBI Taxonomy" id="349215"/>
    <lineage>
        <taxon>Bacteria</taxon>
        <taxon>Pseudomonadati</taxon>
        <taxon>Bdellovibrionota</taxon>
        <taxon>Bdellovibrionia</taxon>
        <taxon>Bdellovibrionales</taxon>
        <taxon>Pseudobdellovibrionaceae</taxon>
        <taxon>Micavibrio</taxon>
    </lineage>
</organism>
<dbReference type="Proteomes" id="UP000011932">
    <property type="component" value="Chromosome"/>
</dbReference>
<evidence type="ECO:0000313" key="4">
    <source>
        <dbReference type="EMBL" id="AGH97204.1"/>
    </source>
</evidence>
<name>M4VVG9_9BACT</name>